<dbReference type="InterPro" id="IPR036097">
    <property type="entry name" value="HisK_dim/P_sf"/>
</dbReference>
<dbReference type="Proteomes" id="UP001156903">
    <property type="component" value="Unassembled WGS sequence"/>
</dbReference>
<dbReference type="Gene3D" id="3.30.565.10">
    <property type="entry name" value="Histidine kinase-like ATPase, C-terminal domain"/>
    <property type="match status" value="1"/>
</dbReference>
<dbReference type="SMART" id="SM00388">
    <property type="entry name" value="HisKA"/>
    <property type="match status" value="1"/>
</dbReference>
<dbReference type="SUPFAM" id="SSF52172">
    <property type="entry name" value="CheY-like"/>
    <property type="match status" value="1"/>
</dbReference>
<dbReference type="InterPro" id="IPR003661">
    <property type="entry name" value="HisK_dim/P_dom"/>
</dbReference>
<evidence type="ECO:0000259" key="12">
    <source>
        <dbReference type="PROSITE" id="PS50109"/>
    </source>
</evidence>
<accession>A0ABQ6C8B4</accession>
<dbReference type="SMART" id="SM00448">
    <property type="entry name" value="REC"/>
    <property type="match status" value="1"/>
</dbReference>
<evidence type="ECO:0000256" key="5">
    <source>
        <dbReference type="ARBA" id="ARBA00022679"/>
    </source>
</evidence>
<dbReference type="SUPFAM" id="SSF55874">
    <property type="entry name" value="ATPase domain of HSP90 chaperone/DNA topoisomerase II/histidine kinase"/>
    <property type="match status" value="1"/>
</dbReference>
<dbReference type="SMART" id="SM00387">
    <property type="entry name" value="HATPase_c"/>
    <property type="match status" value="1"/>
</dbReference>
<evidence type="ECO:0000313" key="15">
    <source>
        <dbReference type="EMBL" id="GLS16215.1"/>
    </source>
</evidence>
<evidence type="ECO:0000256" key="1">
    <source>
        <dbReference type="ARBA" id="ARBA00000085"/>
    </source>
</evidence>
<dbReference type="InterPro" id="IPR036890">
    <property type="entry name" value="HATPase_C_sf"/>
</dbReference>
<keyword evidence="16" id="KW-1185">Reference proteome</keyword>
<evidence type="ECO:0000256" key="4">
    <source>
        <dbReference type="ARBA" id="ARBA00022553"/>
    </source>
</evidence>
<dbReference type="InterPro" id="IPR004358">
    <property type="entry name" value="Sig_transdc_His_kin-like_C"/>
</dbReference>
<dbReference type="PANTHER" id="PTHR43065:SF46">
    <property type="entry name" value="C4-DICARBOXYLATE TRANSPORT SENSOR PROTEIN DCTB"/>
    <property type="match status" value="1"/>
</dbReference>
<comment type="subcellular location">
    <subcellularLocation>
        <location evidence="2">Membrane</location>
    </subcellularLocation>
</comment>
<dbReference type="EMBL" id="BSPB01000048">
    <property type="protein sequence ID" value="GLS16215.1"/>
    <property type="molecule type" value="Genomic_DNA"/>
</dbReference>
<feature type="domain" description="HAMP" evidence="14">
    <location>
        <begin position="286"/>
        <end position="341"/>
    </location>
</feature>
<dbReference type="InterPro" id="IPR001789">
    <property type="entry name" value="Sig_transdc_resp-reg_receiver"/>
</dbReference>
<evidence type="ECO:0000256" key="11">
    <source>
        <dbReference type="SAM" id="Phobius"/>
    </source>
</evidence>
<dbReference type="Gene3D" id="3.40.50.2300">
    <property type="match status" value="1"/>
</dbReference>
<feature type="domain" description="Histidine kinase" evidence="12">
    <location>
        <begin position="372"/>
        <end position="599"/>
    </location>
</feature>
<feature type="domain" description="Response regulatory" evidence="13">
    <location>
        <begin position="619"/>
        <end position="734"/>
    </location>
</feature>
<dbReference type="PROSITE" id="PS50109">
    <property type="entry name" value="HIS_KIN"/>
    <property type="match status" value="1"/>
</dbReference>
<name>A0ABQ6C8B4_9BURK</name>
<evidence type="ECO:0000256" key="8">
    <source>
        <dbReference type="ARBA" id="ARBA00022840"/>
    </source>
</evidence>
<comment type="caution">
    <text evidence="15">The sequence shown here is derived from an EMBL/GenBank/DDBJ whole genome shotgun (WGS) entry which is preliminary data.</text>
</comment>
<evidence type="ECO:0000256" key="10">
    <source>
        <dbReference type="PROSITE-ProRule" id="PRU00169"/>
    </source>
</evidence>
<dbReference type="Gene3D" id="1.10.287.130">
    <property type="match status" value="1"/>
</dbReference>
<dbReference type="Gene3D" id="6.10.340.10">
    <property type="match status" value="1"/>
</dbReference>
<dbReference type="CDD" id="cd00082">
    <property type="entry name" value="HisKA"/>
    <property type="match status" value="1"/>
</dbReference>
<keyword evidence="6" id="KW-0547">Nucleotide-binding</keyword>
<dbReference type="Pfam" id="PF00072">
    <property type="entry name" value="Response_reg"/>
    <property type="match status" value="1"/>
</dbReference>
<keyword evidence="9" id="KW-0902">Two-component regulatory system</keyword>
<evidence type="ECO:0000256" key="6">
    <source>
        <dbReference type="ARBA" id="ARBA00022741"/>
    </source>
</evidence>
<dbReference type="PROSITE" id="PS50885">
    <property type="entry name" value="HAMP"/>
    <property type="match status" value="1"/>
</dbReference>
<feature type="transmembrane region" description="Helical" evidence="11">
    <location>
        <begin position="265"/>
        <end position="284"/>
    </location>
</feature>
<keyword evidence="8" id="KW-0067">ATP-binding</keyword>
<dbReference type="InterPro" id="IPR007892">
    <property type="entry name" value="CHASE4"/>
</dbReference>
<dbReference type="PROSITE" id="PS50110">
    <property type="entry name" value="RESPONSE_REGULATORY"/>
    <property type="match status" value="1"/>
</dbReference>
<dbReference type="InterPro" id="IPR003660">
    <property type="entry name" value="HAMP_dom"/>
</dbReference>
<protein>
    <recommendedName>
        <fullName evidence="3">histidine kinase</fullName>
        <ecNumber evidence="3">2.7.13.3</ecNumber>
    </recommendedName>
</protein>
<dbReference type="Pfam" id="PF02518">
    <property type="entry name" value="HATPase_c"/>
    <property type="match status" value="1"/>
</dbReference>
<evidence type="ECO:0000256" key="7">
    <source>
        <dbReference type="ARBA" id="ARBA00022777"/>
    </source>
</evidence>
<dbReference type="InterPro" id="IPR003594">
    <property type="entry name" value="HATPase_dom"/>
</dbReference>
<organism evidence="15 16">
    <name type="scientific">Hydrogenophaga electricum</name>
    <dbReference type="NCBI Taxonomy" id="1230953"/>
    <lineage>
        <taxon>Bacteria</taxon>
        <taxon>Pseudomonadati</taxon>
        <taxon>Pseudomonadota</taxon>
        <taxon>Betaproteobacteria</taxon>
        <taxon>Burkholderiales</taxon>
        <taxon>Comamonadaceae</taxon>
        <taxon>Hydrogenophaga</taxon>
    </lineage>
</organism>
<evidence type="ECO:0000256" key="2">
    <source>
        <dbReference type="ARBA" id="ARBA00004370"/>
    </source>
</evidence>
<comment type="catalytic activity">
    <reaction evidence="1">
        <text>ATP + protein L-histidine = ADP + protein N-phospho-L-histidine.</text>
        <dbReference type="EC" id="2.7.13.3"/>
    </reaction>
</comment>
<dbReference type="RefSeq" id="WP_284308985.1">
    <property type="nucleotide sequence ID" value="NZ_BSPB01000048.1"/>
</dbReference>
<gene>
    <name evidence="15" type="ORF">GCM10007935_36550</name>
</gene>
<evidence type="ECO:0000256" key="9">
    <source>
        <dbReference type="ARBA" id="ARBA00023012"/>
    </source>
</evidence>
<dbReference type="PRINTS" id="PR00344">
    <property type="entry name" value="BCTRLSENSOR"/>
</dbReference>
<evidence type="ECO:0000259" key="13">
    <source>
        <dbReference type="PROSITE" id="PS50110"/>
    </source>
</evidence>
<proteinExistence type="predicted"/>
<keyword evidence="11" id="KW-0472">Membrane</keyword>
<dbReference type="CDD" id="cd00156">
    <property type="entry name" value="REC"/>
    <property type="match status" value="1"/>
</dbReference>
<dbReference type="InterPro" id="IPR011006">
    <property type="entry name" value="CheY-like_superfamily"/>
</dbReference>
<keyword evidence="7" id="KW-0418">Kinase</keyword>
<evidence type="ECO:0000259" key="14">
    <source>
        <dbReference type="PROSITE" id="PS50885"/>
    </source>
</evidence>
<dbReference type="Pfam" id="PF05228">
    <property type="entry name" value="CHASE4"/>
    <property type="match status" value="1"/>
</dbReference>
<keyword evidence="4 10" id="KW-0597">Phosphoprotein</keyword>
<keyword evidence="11" id="KW-0812">Transmembrane</keyword>
<sequence>MKLQHKAWAVVLVVVGLAAFGAMLGARHIVSNAFATLEHDRAHLEGERARRVLDQQLQALENNARDYAWWGEAAAYAEGRNPGFFHSNFGPENMGYLRVSQVMVFDGGARLLDSAVRDPSGQVTSLPAAQTAAARALAVAMLSRPEVTASIRTYQVANDRLDLVAAVAIHDPARPEAGPKGALVLVRHLDAPEIERLGEVLMTRVGLAFGLADGVDEDSHVLAGADGRPVLHSILRDYRRQPVAELTLALDDTMAQRGRALTGQGMLLAVLAGLLAAVLLVWLLNRLVLRRLLQLHADLQRVTAEGITPTSRVGGVSGSDEITTLASGINNLLDRVRNDVEEQREAHERQEVLQNQLMQSQKTEALGRLTGGIAHDFNNSLAAITGWVRLAAEDLDTEHPSHEALQQALKASRYADGLMRQLLAFGRQSAPKLRRLHWAGLIEETRQMVASGLTKDCELVIHYRLDDDEVDADPTQLQQVMVNLLINAADAMGGKGRIDLSLDALELPTAASELPPPGTAELPPGSYLVLAVSDHGPGIDDALKDRVFEPFFTTKGKGRGTGLGLSVAQGIVARHGGAIGLSSVPGEGATFFIYLPASRREAQVPPVTLPGGGVGQGRSILFVDDDQLVRHAWCALLERQGWIVTRSRDGEEAWLQFSQSGKHFDLVLTDQSMPRLDGVGLAQRIHATASPPPIVLMSGHVNEVPADLLDSLFAAVLHKPVEAAELDRLLQEVLQAPPSGLAPL</sequence>
<evidence type="ECO:0000313" key="16">
    <source>
        <dbReference type="Proteomes" id="UP001156903"/>
    </source>
</evidence>
<reference evidence="16" key="1">
    <citation type="journal article" date="2019" name="Int. J. Syst. Evol. Microbiol.">
        <title>The Global Catalogue of Microorganisms (GCM) 10K type strain sequencing project: providing services to taxonomists for standard genome sequencing and annotation.</title>
        <authorList>
            <consortium name="The Broad Institute Genomics Platform"/>
            <consortium name="The Broad Institute Genome Sequencing Center for Infectious Disease"/>
            <person name="Wu L."/>
            <person name="Ma J."/>
        </authorList>
    </citation>
    <scope>NUCLEOTIDE SEQUENCE [LARGE SCALE GENOMIC DNA]</scope>
    <source>
        <strain evidence="16">NBRC 109341</strain>
    </source>
</reference>
<keyword evidence="11" id="KW-1133">Transmembrane helix</keyword>
<dbReference type="SUPFAM" id="SSF47384">
    <property type="entry name" value="Homodimeric domain of signal transducing histidine kinase"/>
    <property type="match status" value="1"/>
</dbReference>
<evidence type="ECO:0000256" key="3">
    <source>
        <dbReference type="ARBA" id="ARBA00012438"/>
    </source>
</evidence>
<dbReference type="PANTHER" id="PTHR43065">
    <property type="entry name" value="SENSOR HISTIDINE KINASE"/>
    <property type="match status" value="1"/>
</dbReference>
<dbReference type="InterPro" id="IPR005467">
    <property type="entry name" value="His_kinase_dom"/>
</dbReference>
<dbReference type="EC" id="2.7.13.3" evidence="3"/>
<keyword evidence="5" id="KW-0808">Transferase</keyword>
<feature type="modified residue" description="4-aspartylphosphate" evidence="10">
    <location>
        <position position="670"/>
    </location>
</feature>